<feature type="domain" description="Leucine-binding protein" evidence="4">
    <location>
        <begin position="33"/>
        <end position="373"/>
    </location>
</feature>
<dbReference type="InterPro" id="IPR051010">
    <property type="entry name" value="BCAA_transport"/>
</dbReference>
<evidence type="ECO:0000313" key="5">
    <source>
        <dbReference type="EMBL" id="RRC99590.1"/>
    </source>
</evidence>
<dbReference type="InterPro" id="IPR028082">
    <property type="entry name" value="Peripla_BP_I"/>
</dbReference>
<keyword evidence="6" id="KW-1185">Reference proteome</keyword>
<gene>
    <name evidence="5" type="ORF">EHS89_08785</name>
</gene>
<dbReference type="Pfam" id="PF13458">
    <property type="entry name" value="Peripla_BP_6"/>
    <property type="match status" value="1"/>
</dbReference>
<evidence type="ECO:0000313" key="6">
    <source>
        <dbReference type="Proteomes" id="UP000267535"/>
    </source>
</evidence>
<comment type="caution">
    <text evidence="5">The sequence shown here is derived from an EMBL/GenBank/DDBJ whole genome shotgun (WGS) entry which is preliminary data.</text>
</comment>
<accession>A0A3P1SR55</accession>
<protein>
    <submittedName>
        <fullName evidence="5">Ethanolamine utilization protein EutJ</fullName>
    </submittedName>
</protein>
<evidence type="ECO:0000256" key="2">
    <source>
        <dbReference type="ARBA" id="ARBA00022729"/>
    </source>
</evidence>
<dbReference type="PANTHER" id="PTHR30483">
    <property type="entry name" value="LEUCINE-SPECIFIC-BINDING PROTEIN"/>
    <property type="match status" value="1"/>
</dbReference>
<dbReference type="Gene3D" id="3.40.50.2300">
    <property type="match status" value="2"/>
</dbReference>
<dbReference type="OrthoDB" id="7337537at2"/>
<name>A0A3P1SR55_9GAMM</name>
<dbReference type="RefSeq" id="WP_124925780.1">
    <property type="nucleotide sequence ID" value="NZ_BMOH01000006.1"/>
</dbReference>
<dbReference type="PANTHER" id="PTHR30483:SF6">
    <property type="entry name" value="PERIPLASMIC BINDING PROTEIN OF ABC TRANSPORTER FOR NATURAL AMINO ACIDS"/>
    <property type="match status" value="1"/>
</dbReference>
<comment type="similarity">
    <text evidence="1">Belongs to the leucine-binding protein family.</text>
</comment>
<dbReference type="PROSITE" id="PS51257">
    <property type="entry name" value="PROKAR_LIPOPROTEIN"/>
    <property type="match status" value="1"/>
</dbReference>
<evidence type="ECO:0000259" key="4">
    <source>
        <dbReference type="Pfam" id="PF13458"/>
    </source>
</evidence>
<feature type="signal peptide" evidence="3">
    <location>
        <begin position="1"/>
        <end position="21"/>
    </location>
</feature>
<dbReference type="Proteomes" id="UP000267535">
    <property type="component" value="Unassembled WGS sequence"/>
</dbReference>
<feature type="chain" id="PRO_5018155380" evidence="3">
    <location>
        <begin position="22"/>
        <end position="388"/>
    </location>
</feature>
<reference evidence="5 6" key="1">
    <citation type="submission" date="2018-11" db="EMBL/GenBank/DDBJ databases">
        <title>The draft genome sequence of Amphritea balenae JAMM 1525T.</title>
        <authorList>
            <person name="Fang Z."/>
            <person name="Zhang Y."/>
            <person name="Han X."/>
        </authorList>
    </citation>
    <scope>NUCLEOTIDE SEQUENCE [LARGE SCALE GENOMIC DNA]</scope>
    <source>
        <strain evidence="5 6">JAMM 1525</strain>
    </source>
</reference>
<keyword evidence="2 3" id="KW-0732">Signal</keyword>
<dbReference type="CDD" id="cd06347">
    <property type="entry name" value="PBP1_ABC_LivK_ligand_binding-like"/>
    <property type="match status" value="1"/>
</dbReference>
<dbReference type="AlphaFoldDB" id="A0A3P1SR55"/>
<dbReference type="SUPFAM" id="SSF53822">
    <property type="entry name" value="Periplasmic binding protein-like I"/>
    <property type="match status" value="1"/>
</dbReference>
<evidence type="ECO:0000256" key="1">
    <source>
        <dbReference type="ARBA" id="ARBA00010062"/>
    </source>
</evidence>
<organism evidence="5 6">
    <name type="scientific">Amphritea balenae</name>
    <dbReference type="NCBI Taxonomy" id="452629"/>
    <lineage>
        <taxon>Bacteria</taxon>
        <taxon>Pseudomonadati</taxon>
        <taxon>Pseudomonadota</taxon>
        <taxon>Gammaproteobacteria</taxon>
        <taxon>Oceanospirillales</taxon>
        <taxon>Oceanospirillaceae</taxon>
        <taxon>Amphritea</taxon>
    </lineage>
</organism>
<proteinExistence type="inferred from homology"/>
<sequence length="388" mass="42490">MHKWTRIIRLMVLALLSLTLAGCSDQEKQATELRIGLIAPITGPLSKVGQSSVEAAELAVKEINNAGVLSTLEGAVRVVLLIEDSQDQPAMAVSAALTLINRDRVNAIVGPQVSRNAIPAARVAERAQIPLISPGSTHPDTTREKAWVFRVAFIDTFQGKVMARFAHEELNLQKVALLFDITSEYNQGLAEVFKATFEELGGEVVAFEPYTRDMPDVSEQLARISLSESQALFLPNYHNEVPDQVRQARAAGLQTQLLGTDSWAQIPTVYRRIVEGAYFSTHYTSTSTDPMTLGFIARYRQAYDRTPDDIAALTYDAFGLLVQAVQNQASIDPGSIRDGLAKNDNYQGVTGNLIYRGSGDPVKSAVVMQVRDGQFLFHSRIEPAKSAD</sequence>
<dbReference type="EMBL" id="RQXV01000004">
    <property type="protein sequence ID" value="RRC99590.1"/>
    <property type="molecule type" value="Genomic_DNA"/>
</dbReference>
<evidence type="ECO:0000256" key="3">
    <source>
        <dbReference type="SAM" id="SignalP"/>
    </source>
</evidence>
<dbReference type="InterPro" id="IPR028081">
    <property type="entry name" value="Leu-bd"/>
</dbReference>